<evidence type="ECO:0000313" key="2">
    <source>
        <dbReference type="Proteomes" id="UP000514713"/>
    </source>
</evidence>
<accession>A0A7D7R120</accession>
<name>A0A7D7R120_9NOSO</name>
<proteinExistence type="predicted"/>
<organism evidence="1 2">
    <name type="scientific">Nostoc edaphicum CCNP1411</name>
    <dbReference type="NCBI Taxonomy" id="1472755"/>
    <lineage>
        <taxon>Bacteria</taxon>
        <taxon>Bacillati</taxon>
        <taxon>Cyanobacteriota</taxon>
        <taxon>Cyanophyceae</taxon>
        <taxon>Nostocales</taxon>
        <taxon>Nostocaceae</taxon>
        <taxon>Nostoc</taxon>
    </lineage>
</organism>
<protein>
    <submittedName>
        <fullName evidence="1">Uncharacterized protein</fullName>
    </submittedName>
</protein>
<keyword evidence="2" id="KW-1185">Reference proteome</keyword>
<gene>
    <name evidence="1" type="ORF">HUN01_06805</name>
</gene>
<dbReference type="KEGG" id="ned:HUN01_06805"/>
<dbReference type="RefSeq" id="WP_181930636.1">
    <property type="nucleotide sequence ID" value="NZ_CP054698.1"/>
</dbReference>
<sequence length="131" mass="14970">MTTRTDDIGVWNDLGTVQAEKKLWVKFPTTATGANATLRASFLCSDWSKLSSYVLIRPRYTTANTDATGAAFRIYPATTPVIFEMPIPADFQERSVYFRDFEIYKVSWRRPRLVGITPDANLQVRLEELWG</sequence>
<reference evidence="2" key="1">
    <citation type="submission" date="2020-06" db="EMBL/GenBank/DDBJ databases">
        <title>Nostoc edaphicum CCNP1411 genome.</title>
        <authorList>
            <person name="Fidor A."/>
            <person name="Grabski M."/>
            <person name="Gawor J."/>
            <person name="Gromadka R."/>
            <person name="Wegrzyn G."/>
            <person name="Mazur-Marzec H."/>
        </authorList>
    </citation>
    <scope>NUCLEOTIDE SEQUENCE [LARGE SCALE GENOMIC DNA]</scope>
    <source>
        <strain evidence="2">CCNP1411</strain>
    </source>
</reference>
<dbReference type="Proteomes" id="UP000514713">
    <property type="component" value="Chromosome"/>
</dbReference>
<dbReference type="AlphaFoldDB" id="A0A7D7R120"/>
<dbReference type="EMBL" id="CP054698">
    <property type="protein sequence ID" value="QMS87306.1"/>
    <property type="molecule type" value="Genomic_DNA"/>
</dbReference>
<evidence type="ECO:0000313" key="1">
    <source>
        <dbReference type="EMBL" id="QMS87306.1"/>
    </source>
</evidence>